<feature type="compositionally biased region" description="Basic residues" evidence="5">
    <location>
        <begin position="1218"/>
        <end position="1232"/>
    </location>
</feature>
<keyword evidence="7" id="KW-1185">Reference proteome</keyword>
<dbReference type="InterPro" id="IPR007015">
    <property type="entry name" value="DNA_pol_V/MYBBP1A"/>
</dbReference>
<protein>
    <submittedName>
        <fullName evidence="6">MYB binding protein (P160) 1a</fullName>
    </submittedName>
</protein>
<dbReference type="InterPro" id="IPR016024">
    <property type="entry name" value="ARM-type_fold"/>
</dbReference>
<dbReference type="Ensembl" id="ENSOSIT00000048385.1">
    <property type="protein sequence ID" value="ENSOSIP00000046020.1"/>
    <property type="gene ID" value="ENSOSIG00000021837.1"/>
</dbReference>
<dbReference type="PANTHER" id="PTHR13213">
    <property type="entry name" value="MYB-BINDING PROTEIN 1A FAMILY MEMBER"/>
    <property type="match status" value="1"/>
</dbReference>
<keyword evidence="4" id="KW-0175">Coiled coil</keyword>
<dbReference type="GO" id="GO:0003723">
    <property type="term" value="F:RNA binding"/>
    <property type="evidence" value="ECO:0007669"/>
    <property type="project" value="TreeGrafter"/>
</dbReference>
<comment type="subcellular location">
    <subcellularLocation>
        <location evidence="1">Nucleus</location>
    </subcellularLocation>
</comment>
<feature type="compositionally biased region" description="Acidic residues" evidence="5">
    <location>
        <begin position="732"/>
        <end position="776"/>
    </location>
</feature>
<dbReference type="GO" id="GO:0003714">
    <property type="term" value="F:transcription corepressor activity"/>
    <property type="evidence" value="ECO:0007669"/>
    <property type="project" value="TreeGrafter"/>
</dbReference>
<evidence type="ECO:0000256" key="4">
    <source>
        <dbReference type="SAM" id="Coils"/>
    </source>
</evidence>
<reference evidence="6" key="2">
    <citation type="submission" date="2025-09" db="UniProtKB">
        <authorList>
            <consortium name="Ensembl"/>
        </authorList>
    </citation>
    <scope>IDENTIFICATION</scope>
</reference>
<proteinExistence type="inferred from homology"/>
<evidence type="ECO:0000256" key="1">
    <source>
        <dbReference type="ARBA" id="ARBA00004123"/>
    </source>
</evidence>
<dbReference type="SUPFAM" id="SSF48371">
    <property type="entry name" value="ARM repeat"/>
    <property type="match status" value="1"/>
</dbReference>
<name>A0A8C7ZRZ7_9TELE</name>
<accession>A0A8C7ZRZ7</accession>
<dbReference type="Proteomes" id="UP000694383">
    <property type="component" value="Unplaced"/>
</dbReference>
<dbReference type="Pfam" id="PF04931">
    <property type="entry name" value="DNA_pol_phi"/>
    <property type="match status" value="1"/>
</dbReference>
<dbReference type="GeneTree" id="ENSGT00390000017457"/>
<keyword evidence="3" id="KW-0539">Nucleus</keyword>
<comment type="similarity">
    <text evidence="2">Belongs to the MYBBP1A family.</text>
</comment>
<evidence type="ECO:0000313" key="7">
    <source>
        <dbReference type="Proteomes" id="UP000694383"/>
    </source>
</evidence>
<dbReference type="GO" id="GO:0005730">
    <property type="term" value="C:nucleolus"/>
    <property type="evidence" value="ECO:0007669"/>
    <property type="project" value="InterPro"/>
</dbReference>
<dbReference type="PANTHER" id="PTHR13213:SF2">
    <property type="entry name" value="MYB-BINDING PROTEIN 1A"/>
    <property type="match status" value="1"/>
</dbReference>
<feature type="region of interest" description="Disordered" evidence="5">
    <location>
        <begin position="712"/>
        <end position="776"/>
    </location>
</feature>
<dbReference type="AlphaFoldDB" id="A0A8C7ZRZ7"/>
<feature type="compositionally biased region" description="Basic and acidic residues" evidence="5">
    <location>
        <begin position="1162"/>
        <end position="1175"/>
    </location>
</feature>
<sequence length="1273" mass="143632">MFVEMVEAAMKTAEPLRPTGVLQQNRVFLDFFWDLVKPDQEVRLKAVEDLVEHLKTGKNKDELEYTFKRLVDGLGHTRETARPGFSLALGQVLVAFEEIPLQSILDRVKQKHSLQAVKKKLAKNAMFGNLFGVLALHQSGRLFKEPQVVLACVQLLQSLSPHKQHLKDLPTKTIMDILTEIPEEVFEEVLLSALKSDLASAFNTPEQLQLLLVALQRFPQSLKPKNLKKLLGSATIIHADNVPRLIEVLKMAAHSVKKELILPAVALDLLKLSLKEDSFQLFWNKAVTEGMFKEPSGPTHYLSFRLLGSALPLLSLSQLKEVLSGEVMMHYGEHVVSAQKPDRFKLAPEMEKYVSDFLRDCQDSDKQLAVVVAFSSLTNNGYPVVPSVWKVVQHLQPAALQSYVAWLRSMFLQPQMTKLLDFSTRKQKDKQQVQPEMETPVSRLRKWLVARLCSIIDNHQVKKEETLIMDVARFVFFHAFFSTKKVSQDIKETQETLSVSLDDKTRGALVNSFFGLLTSLHRVPLCEGGSAASQKRVLGVTADGAMWIDHLAQYAHVLLNHPKHVQTSQPFTPEQRQAWDGMMESVTNLKKKAKKGATAESNAFQQLFLLLGMHLFKAPEELQDTMKDLQTCVDKAQEKKAKKRKKKQAAEQEEEPEWVEVMVDILLSLLSQPSRHIRLVCRTVFSSICPHLNLAALNAILDVLNPDKNSEENDAVVVTDDGDQTKQRKLEDDEEEEEETEDEESDGSDDDSEEEESDDAEMLEDEQEEQMEEEVVDQSFRLELMKVLQQQNALATEEDASSDEDLDDEAMMKLDQSLSALFSEQKKKIQAKKDEKAKLQKEKSLVLDFKIKVLDLLEVFVTRQASNPLVVSLVEPLLNVIDREMNSSSDQQSQDFLRRAADIFRNQLCRSKSYCRTAGDRQGELHDLLEKLMTKCQKLSDSSLSLYYFSACLYLVKLLRGALPAEAKEAQKPTGHNLPFMGQVDVERVTGVFREALVSFLSRRKSPLTSQMFTDLFNRFPVLCVNLLDTAVQHITSGIRDHQQGQACVLVLRGMQASEVRQLLSGAKWTALCQKVSEQLLGILAQADQIENKLVKEKMVKVLELCQFLIKTVHLQKLSVDLDSLQTTLQSLTSTAPLKNTGKLEDTYWAVMKLFGVMKPKVEKTKPDKEPEQKQALKKKKGFLPETKKRINRNKPALEPASDTAVPANKPGAEKGQAKKKHDKKSKQKRPAKGAGASESSPAKKSKTQSDSNPAKKKKRKKKPKQMKEGGQV</sequence>
<evidence type="ECO:0000256" key="3">
    <source>
        <dbReference type="ARBA" id="ARBA00023242"/>
    </source>
</evidence>
<feature type="coiled-coil region" evidence="4">
    <location>
        <begin position="626"/>
        <end position="655"/>
    </location>
</feature>
<feature type="compositionally biased region" description="Basic residues" evidence="5">
    <location>
        <begin position="1255"/>
        <end position="1265"/>
    </location>
</feature>
<feature type="compositionally biased region" description="Polar residues" evidence="5">
    <location>
        <begin position="1238"/>
        <end position="1253"/>
    </location>
</feature>
<evidence type="ECO:0000256" key="5">
    <source>
        <dbReference type="SAM" id="MobiDB-lite"/>
    </source>
</evidence>
<reference evidence="6" key="1">
    <citation type="submission" date="2025-08" db="UniProtKB">
        <authorList>
            <consortium name="Ensembl"/>
        </authorList>
    </citation>
    <scope>IDENTIFICATION</scope>
</reference>
<evidence type="ECO:0000313" key="6">
    <source>
        <dbReference type="Ensembl" id="ENSOSIP00000046020.1"/>
    </source>
</evidence>
<dbReference type="GO" id="GO:0043565">
    <property type="term" value="F:sequence-specific DNA binding"/>
    <property type="evidence" value="ECO:0007669"/>
    <property type="project" value="TreeGrafter"/>
</dbReference>
<feature type="region of interest" description="Disordered" evidence="5">
    <location>
        <begin position="1162"/>
        <end position="1273"/>
    </location>
</feature>
<organism evidence="6 7">
    <name type="scientific">Oryzias sinensis</name>
    <name type="common">Chinese medaka</name>
    <dbReference type="NCBI Taxonomy" id="183150"/>
    <lineage>
        <taxon>Eukaryota</taxon>
        <taxon>Metazoa</taxon>
        <taxon>Chordata</taxon>
        <taxon>Craniata</taxon>
        <taxon>Vertebrata</taxon>
        <taxon>Euteleostomi</taxon>
        <taxon>Actinopterygii</taxon>
        <taxon>Neopterygii</taxon>
        <taxon>Teleostei</taxon>
        <taxon>Neoteleostei</taxon>
        <taxon>Acanthomorphata</taxon>
        <taxon>Ovalentaria</taxon>
        <taxon>Atherinomorphae</taxon>
        <taxon>Beloniformes</taxon>
        <taxon>Adrianichthyidae</taxon>
        <taxon>Oryziinae</taxon>
        <taxon>Oryzias</taxon>
    </lineage>
</organism>
<evidence type="ECO:0000256" key="2">
    <source>
        <dbReference type="ARBA" id="ARBA00006809"/>
    </source>
</evidence>